<keyword evidence="1" id="KW-0378">Hydrolase</keyword>
<dbReference type="STRING" id="68895.RR42_m2055"/>
<proteinExistence type="predicted"/>
<evidence type="ECO:0000313" key="2">
    <source>
        <dbReference type="Proteomes" id="UP000031843"/>
    </source>
</evidence>
<reference evidence="1 2" key="1">
    <citation type="journal article" date="2015" name="Genome Announc.">
        <title>Complete Genome Sequence of Cupriavidus basilensis 4G11, Isolated from the Oak Ridge Field Research Center Site.</title>
        <authorList>
            <person name="Ray J."/>
            <person name="Waters R.J."/>
            <person name="Skerker J.M."/>
            <person name="Kuehl J.V."/>
            <person name="Price M.N."/>
            <person name="Huang J."/>
            <person name="Chakraborty R."/>
            <person name="Arkin A.P."/>
            <person name="Deutschbauer A."/>
        </authorList>
    </citation>
    <scope>NUCLEOTIDE SEQUENCE [LARGE SCALE GENOMIC DNA]</scope>
    <source>
        <strain evidence="1">4G11</strain>
    </source>
</reference>
<sequence>MLSDRALWRLYAAAIASHVGVTGSDVFSVAGVATFSGLGSADAQVCNWCTYQLGDSIPAAAGAYAPRSGLFAAYWLCLSYLVESAAAQPGLLQAAARSSGLQSDLARYRHAVLAWRPGPATPTGVNFAANAANDAMAGGVSAAALDAHQALLVRLGGRMLALTTALNRCLQAAQQEASDLNMAASLYATGTVFRCPQYAIDGWLTGLATWRASPASGATAWSVSVPPQGLAALAEAAPAASQGAGPPDPTDAGNWPSFLDLHASGDTVAAGALNAASLSTTVDGAAGGLLDEVNGLTLSLGGFGVFALSPGNWFDAGLLGGGQAALPAGAPDFFSAAGALALLPTGAVIGYQPRVTLRAGSPQQAQALATALTRVGPFAVQGVSQDAPGVMACRGCNDTEVSFDASGSDVPVLLGVISKPIS</sequence>
<dbReference type="AlphaFoldDB" id="A0A0C4Y2Q5"/>
<name>A0A0C4Y2Q5_9BURK</name>
<protein>
    <submittedName>
        <fullName evidence="1">Beta-galactosidase</fullName>
        <ecNumber evidence="1">3.2.1.23</ecNumber>
    </submittedName>
</protein>
<dbReference type="KEGG" id="cbw:RR42_m2055"/>
<dbReference type="GO" id="GO:0004565">
    <property type="term" value="F:beta-galactosidase activity"/>
    <property type="evidence" value="ECO:0007669"/>
    <property type="project" value="UniProtKB-EC"/>
</dbReference>
<dbReference type="EC" id="3.2.1.23" evidence="1"/>
<dbReference type="RefSeq" id="WP_043346256.1">
    <property type="nucleotide sequence ID" value="NZ_CP010536.1"/>
</dbReference>
<evidence type="ECO:0000313" key="1">
    <source>
        <dbReference type="EMBL" id="AJG19447.1"/>
    </source>
</evidence>
<dbReference type="OrthoDB" id="8971066at2"/>
<keyword evidence="2" id="KW-1185">Reference proteome</keyword>
<keyword evidence="1" id="KW-0326">Glycosidase</keyword>
<dbReference type="Proteomes" id="UP000031843">
    <property type="component" value="Chromosome main"/>
</dbReference>
<gene>
    <name evidence="1" type="ORF">RR42_m2055</name>
</gene>
<dbReference type="EMBL" id="CP010536">
    <property type="protein sequence ID" value="AJG19447.1"/>
    <property type="molecule type" value="Genomic_DNA"/>
</dbReference>
<accession>A0A0C4Y2Q5</accession>
<organism evidence="1 2">
    <name type="scientific">Cupriavidus basilensis</name>
    <dbReference type="NCBI Taxonomy" id="68895"/>
    <lineage>
        <taxon>Bacteria</taxon>
        <taxon>Pseudomonadati</taxon>
        <taxon>Pseudomonadota</taxon>
        <taxon>Betaproteobacteria</taxon>
        <taxon>Burkholderiales</taxon>
        <taxon>Burkholderiaceae</taxon>
        <taxon>Cupriavidus</taxon>
    </lineage>
</organism>